<dbReference type="Pfam" id="PF01906">
    <property type="entry name" value="YbjQ_1"/>
    <property type="match status" value="1"/>
</dbReference>
<organism evidence="3 4">
    <name type="scientific">Cudoniella acicularis</name>
    <dbReference type="NCBI Taxonomy" id="354080"/>
    <lineage>
        <taxon>Eukaryota</taxon>
        <taxon>Fungi</taxon>
        <taxon>Dikarya</taxon>
        <taxon>Ascomycota</taxon>
        <taxon>Pezizomycotina</taxon>
        <taxon>Leotiomycetes</taxon>
        <taxon>Helotiales</taxon>
        <taxon>Tricladiaceae</taxon>
        <taxon>Cudoniella</taxon>
    </lineage>
</organism>
<dbReference type="EMBL" id="JAAMPI010000959">
    <property type="protein sequence ID" value="KAF4627497.1"/>
    <property type="molecule type" value="Genomic_DNA"/>
</dbReference>
<reference evidence="3 4" key="1">
    <citation type="submission" date="2020-03" db="EMBL/GenBank/DDBJ databases">
        <title>Draft Genome Sequence of Cudoniella acicularis.</title>
        <authorList>
            <person name="Buettner E."/>
            <person name="Kellner H."/>
        </authorList>
    </citation>
    <scope>NUCLEOTIDE SEQUENCE [LARGE SCALE GENOMIC DNA]</scope>
    <source>
        <strain evidence="3 4">DSM 108380</strain>
    </source>
</reference>
<dbReference type="PANTHER" id="PTHR34068:SF2">
    <property type="entry name" value="UPF0145 PROTEIN SCO3412"/>
    <property type="match status" value="1"/>
</dbReference>
<evidence type="ECO:0000256" key="1">
    <source>
        <dbReference type="ARBA" id="ARBA00010751"/>
    </source>
</evidence>
<dbReference type="SUPFAM" id="SSF117782">
    <property type="entry name" value="YbjQ-like"/>
    <property type="match status" value="1"/>
</dbReference>
<dbReference type="InterPro" id="IPR002765">
    <property type="entry name" value="UPF0145_YbjQ-like"/>
</dbReference>
<evidence type="ECO:0000256" key="2">
    <source>
        <dbReference type="SAM" id="MobiDB-lite"/>
    </source>
</evidence>
<dbReference type="OrthoDB" id="68104at2759"/>
<dbReference type="PANTHER" id="PTHR34068">
    <property type="entry name" value="UPF0145 PROTEIN YBJQ"/>
    <property type="match status" value="1"/>
</dbReference>
<feature type="region of interest" description="Disordered" evidence="2">
    <location>
        <begin position="1"/>
        <end position="30"/>
    </location>
</feature>
<keyword evidence="4" id="KW-1185">Reference proteome</keyword>
<sequence length="215" mass="23719">MEQSSRPSESYRYNARDLAAGRSRSEIARNPSCRAPLSARSQVIVAFIFNLRKKSPRPSRVQEKQLHNTSINLTWRQAKGDSKDAKGKSANSGIPEYPSCFVDTYGVITSTINDLPGYRVVKTLGTVYGVTVRSRNWGADIGAFLGSSVGGEIRYFTNLMYTSRNSAVERMVGECMQRGGNAIIATKFDQSEVNTFSQVCAYGTAVFVEKIEEST</sequence>
<protein>
    <submittedName>
        <fullName evidence="3">Uncharacterized protein</fullName>
    </submittedName>
</protein>
<dbReference type="Gene3D" id="3.30.110.70">
    <property type="entry name" value="Hypothetical protein apc22750. Chain B"/>
    <property type="match status" value="1"/>
</dbReference>
<evidence type="ECO:0000313" key="4">
    <source>
        <dbReference type="Proteomes" id="UP000566819"/>
    </source>
</evidence>
<gene>
    <name evidence="3" type="ORF">G7Y89_g10655</name>
</gene>
<evidence type="ECO:0000313" key="3">
    <source>
        <dbReference type="EMBL" id="KAF4627497.1"/>
    </source>
</evidence>
<name>A0A8H4RCB0_9HELO</name>
<accession>A0A8H4RCB0</accession>
<proteinExistence type="inferred from homology"/>
<dbReference type="HAMAP" id="MF_00338">
    <property type="entry name" value="UPF0145"/>
    <property type="match status" value="1"/>
</dbReference>
<dbReference type="Proteomes" id="UP000566819">
    <property type="component" value="Unassembled WGS sequence"/>
</dbReference>
<dbReference type="AlphaFoldDB" id="A0A8H4RCB0"/>
<comment type="caution">
    <text evidence="3">The sequence shown here is derived from an EMBL/GenBank/DDBJ whole genome shotgun (WGS) entry which is preliminary data.</text>
</comment>
<dbReference type="InterPro" id="IPR035439">
    <property type="entry name" value="UPF0145_dom_sf"/>
</dbReference>
<comment type="similarity">
    <text evidence="1">Belongs to the UPF0145 family.</text>
</comment>